<dbReference type="Proteomes" id="UP000597656">
    <property type="component" value="Unassembled WGS sequence"/>
</dbReference>
<proteinExistence type="predicted"/>
<keyword evidence="3" id="KW-1185">Reference proteome</keyword>
<evidence type="ECO:0000313" key="3">
    <source>
        <dbReference type="Proteomes" id="UP000597656"/>
    </source>
</evidence>
<name>A0ABQ2I7M9_9PSEU</name>
<accession>A0ABQ2I7M9</accession>
<dbReference type="EMBL" id="BMNC01000006">
    <property type="protein sequence ID" value="GGN00900.1"/>
    <property type="molecule type" value="Genomic_DNA"/>
</dbReference>
<feature type="region of interest" description="Disordered" evidence="1">
    <location>
        <begin position="60"/>
        <end position="85"/>
    </location>
</feature>
<organism evidence="2 3">
    <name type="scientific">Lentzea pudingi</name>
    <dbReference type="NCBI Taxonomy" id="1789439"/>
    <lineage>
        <taxon>Bacteria</taxon>
        <taxon>Bacillati</taxon>
        <taxon>Actinomycetota</taxon>
        <taxon>Actinomycetes</taxon>
        <taxon>Pseudonocardiales</taxon>
        <taxon>Pseudonocardiaceae</taxon>
        <taxon>Lentzea</taxon>
    </lineage>
</organism>
<evidence type="ECO:0000256" key="1">
    <source>
        <dbReference type="SAM" id="MobiDB-lite"/>
    </source>
</evidence>
<evidence type="ECO:0000313" key="2">
    <source>
        <dbReference type="EMBL" id="GGN00900.1"/>
    </source>
</evidence>
<reference evidence="3" key="1">
    <citation type="journal article" date="2019" name="Int. J. Syst. Evol. Microbiol.">
        <title>The Global Catalogue of Microorganisms (GCM) 10K type strain sequencing project: providing services to taxonomists for standard genome sequencing and annotation.</title>
        <authorList>
            <consortium name="The Broad Institute Genomics Platform"/>
            <consortium name="The Broad Institute Genome Sequencing Center for Infectious Disease"/>
            <person name="Wu L."/>
            <person name="Ma J."/>
        </authorList>
    </citation>
    <scope>NUCLEOTIDE SEQUENCE [LARGE SCALE GENOMIC DNA]</scope>
    <source>
        <strain evidence="3">CGMCC 4.7319</strain>
    </source>
</reference>
<protein>
    <submittedName>
        <fullName evidence="2">Uncharacterized protein</fullName>
    </submittedName>
</protein>
<sequence length="85" mass="9627">MRGDEAMVRAFRTWESKGKISQPGLDIPTAYGQILCRQVRRTITPRCGLVIRDERTRSGCSERSDDLRAGIHHPSSVSRRLTRCA</sequence>
<comment type="caution">
    <text evidence="2">The sequence shown here is derived from an EMBL/GenBank/DDBJ whole genome shotgun (WGS) entry which is preliminary data.</text>
</comment>
<feature type="compositionally biased region" description="Basic and acidic residues" evidence="1">
    <location>
        <begin position="60"/>
        <end position="69"/>
    </location>
</feature>
<dbReference type="RefSeq" id="WP_189156706.1">
    <property type="nucleotide sequence ID" value="NZ_BMNC01000006.1"/>
</dbReference>
<gene>
    <name evidence="2" type="ORF">GCM10011609_44310</name>
</gene>